<protein>
    <submittedName>
        <fullName evidence="1">Uncharacterized protein</fullName>
    </submittedName>
</protein>
<dbReference type="EMBL" id="WKFB01000284">
    <property type="protein sequence ID" value="KAF6728385.1"/>
    <property type="molecule type" value="Genomic_DNA"/>
</dbReference>
<evidence type="ECO:0000313" key="2">
    <source>
        <dbReference type="Proteomes" id="UP000646548"/>
    </source>
</evidence>
<proteinExistence type="predicted"/>
<organism evidence="1 2">
    <name type="scientific">Oryzias melastigma</name>
    <name type="common">Marine medaka</name>
    <dbReference type="NCBI Taxonomy" id="30732"/>
    <lineage>
        <taxon>Eukaryota</taxon>
        <taxon>Metazoa</taxon>
        <taxon>Chordata</taxon>
        <taxon>Craniata</taxon>
        <taxon>Vertebrata</taxon>
        <taxon>Euteleostomi</taxon>
        <taxon>Actinopterygii</taxon>
        <taxon>Neopterygii</taxon>
        <taxon>Teleostei</taxon>
        <taxon>Neoteleostei</taxon>
        <taxon>Acanthomorphata</taxon>
        <taxon>Ovalentaria</taxon>
        <taxon>Atherinomorphae</taxon>
        <taxon>Beloniformes</taxon>
        <taxon>Adrianichthyidae</taxon>
        <taxon>Oryziinae</taxon>
        <taxon>Oryzias</taxon>
    </lineage>
</organism>
<sequence>MLEEQLPTRLAAAVLCFDSGSSFTAINFGQELRGGRLLLLRAGLLRRGPSVRPDRQIARNTALRGALSCGAAVGAAAAAVGAAAAAAARFNLCPSRSSVDKEEVLHRSFILRDEANGGALVTAGR</sequence>
<gene>
    <name evidence="1" type="ORF">FQA47_012906</name>
</gene>
<comment type="caution">
    <text evidence="1">The sequence shown here is derived from an EMBL/GenBank/DDBJ whole genome shotgun (WGS) entry which is preliminary data.</text>
</comment>
<dbReference type="AlphaFoldDB" id="A0A834CK64"/>
<accession>A0A834CK64</accession>
<reference evidence="1" key="1">
    <citation type="journal article" name="BMC Genomics">
        <title>Long-read sequencing and de novo genome assembly of marine medaka (Oryzias melastigma).</title>
        <authorList>
            <person name="Liang P."/>
            <person name="Saqib H.S.A."/>
            <person name="Ni X."/>
            <person name="Shen Y."/>
        </authorList>
    </citation>
    <scope>NUCLEOTIDE SEQUENCE</scope>
    <source>
        <strain evidence="1">Bigg-433</strain>
    </source>
</reference>
<name>A0A834CK64_ORYME</name>
<evidence type="ECO:0000313" key="1">
    <source>
        <dbReference type="EMBL" id="KAF6728385.1"/>
    </source>
</evidence>
<dbReference type="Proteomes" id="UP000646548">
    <property type="component" value="Unassembled WGS sequence"/>
</dbReference>